<protein>
    <submittedName>
        <fullName evidence="2">Uncharacterized protein</fullName>
    </submittedName>
</protein>
<evidence type="ECO:0000313" key="3">
    <source>
        <dbReference type="Proteomes" id="UP000623467"/>
    </source>
</evidence>
<organism evidence="2 3">
    <name type="scientific">Mycena sanguinolenta</name>
    <dbReference type="NCBI Taxonomy" id="230812"/>
    <lineage>
        <taxon>Eukaryota</taxon>
        <taxon>Fungi</taxon>
        <taxon>Dikarya</taxon>
        <taxon>Basidiomycota</taxon>
        <taxon>Agaricomycotina</taxon>
        <taxon>Agaricomycetes</taxon>
        <taxon>Agaricomycetidae</taxon>
        <taxon>Agaricales</taxon>
        <taxon>Marasmiineae</taxon>
        <taxon>Mycenaceae</taxon>
        <taxon>Mycena</taxon>
    </lineage>
</organism>
<feature type="compositionally biased region" description="Low complexity" evidence="1">
    <location>
        <begin position="278"/>
        <end position="289"/>
    </location>
</feature>
<accession>A0A8H6WXV3</accession>
<dbReference type="PANTHER" id="PTHR46363">
    <property type="entry name" value="DEOXYRIBONUCLEASE TATDN2-RELATED"/>
    <property type="match status" value="1"/>
</dbReference>
<feature type="region of interest" description="Disordered" evidence="1">
    <location>
        <begin position="278"/>
        <end position="316"/>
    </location>
</feature>
<gene>
    <name evidence="2" type="ORF">MSAN_02456800</name>
</gene>
<dbReference type="OrthoDB" id="6079689at2759"/>
<proteinExistence type="predicted"/>
<dbReference type="EMBL" id="JACAZH010000067">
    <property type="protein sequence ID" value="KAF7330629.1"/>
    <property type="molecule type" value="Genomic_DNA"/>
</dbReference>
<dbReference type="Gene3D" id="3.20.20.140">
    <property type="entry name" value="Metal-dependent hydrolases"/>
    <property type="match status" value="1"/>
</dbReference>
<keyword evidence="3" id="KW-1185">Reference proteome</keyword>
<reference evidence="2" key="1">
    <citation type="submission" date="2020-05" db="EMBL/GenBank/DDBJ databases">
        <title>Mycena genomes resolve the evolution of fungal bioluminescence.</title>
        <authorList>
            <person name="Tsai I.J."/>
        </authorList>
    </citation>
    <scope>NUCLEOTIDE SEQUENCE</scope>
    <source>
        <strain evidence="2">160909Yilan</strain>
    </source>
</reference>
<evidence type="ECO:0000313" key="2">
    <source>
        <dbReference type="EMBL" id="KAF7330629.1"/>
    </source>
</evidence>
<dbReference type="AlphaFoldDB" id="A0A8H6WXV3"/>
<feature type="region of interest" description="Disordered" evidence="1">
    <location>
        <begin position="239"/>
        <end position="261"/>
    </location>
</feature>
<dbReference type="InterPro" id="IPR032466">
    <property type="entry name" value="Metal_Hydrolase"/>
</dbReference>
<name>A0A8H6WXV3_9AGAR</name>
<dbReference type="Proteomes" id="UP000623467">
    <property type="component" value="Unassembled WGS sequence"/>
</dbReference>
<dbReference type="SUPFAM" id="SSF51556">
    <property type="entry name" value="Metallo-dependent hydrolases"/>
    <property type="match status" value="1"/>
</dbReference>
<evidence type="ECO:0000256" key="1">
    <source>
        <dbReference type="SAM" id="MobiDB-lite"/>
    </source>
</evidence>
<dbReference type="PANTHER" id="PTHR46363:SF1">
    <property type="entry name" value="DEOXYRIBONUCLEASE TATDN2-RELATED"/>
    <property type="match status" value="1"/>
</dbReference>
<sequence>MSHPRCVGWGEIVLDYHYDNSPRPVQQAVFARQLKHAILTHCFTDSPAFVQRLLDWFPTLYIGITGACSSHLVSLCASRPLCSPGHGSRLVTQAAAAPQLVTTSRRRAHAARIAARPPDDRDRTCRGYTARALPCCCCGWCGARLPLRTTSGRAVVPGPVRAGPSLAPHSHPCRFPSILFCPGSGCAMDADRQCNVGVITHASRHVHRRAQYVPVPAFPSLVLFTAVFYTEYNGGRRECAPAHPPRNRRATPAPFLDGEGKGKKLPLCRSGMVRLLSPVSSSSSSSASLGTEAVASTTGEAGTMQRAEGKEGEAGGRGKWDAFRIMRVARANVRVVYGV</sequence>
<comment type="caution">
    <text evidence="2">The sequence shown here is derived from an EMBL/GenBank/DDBJ whole genome shotgun (WGS) entry which is preliminary data.</text>
</comment>
<feature type="compositionally biased region" description="Basic and acidic residues" evidence="1">
    <location>
        <begin position="307"/>
        <end position="316"/>
    </location>
</feature>